<protein>
    <submittedName>
        <fullName evidence="2">Uncharacterized protein</fullName>
    </submittedName>
</protein>
<accession>A0A6C0LEE4</accession>
<evidence type="ECO:0000313" key="2">
    <source>
        <dbReference type="EMBL" id="QHU27602.1"/>
    </source>
</evidence>
<organism evidence="2">
    <name type="scientific">viral metagenome</name>
    <dbReference type="NCBI Taxonomy" id="1070528"/>
    <lineage>
        <taxon>unclassified sequences</taxon>
        <taxon>metagenomes</taxon>
        <taxon>organismal metagenomes</taxon>
    </lineage>
</organism>
<proteinExistence type="predicted"/>
<evidence type="ECO:0000256" key="1">
    <source>
        <dbReference type="SAM" id="Phobius"/>
    </source>
</evidence>
<dbReference type="AlphaFoldDB" id="A0A6C0LEE4"/>
<feature type="transmembrane region" description="Helical" evidence="1">
    <location>
        <begin position="296"/>
        <end position="315"/>
    </location>
</feature>
<reference evidence="2" key="1">
    <citation type="journal article" date="2020" name="Nature">
        <title>Giant virus diversity and host interactions through global metagenomics.</title>
        <authorList>
            <person name="Schulz F."/>
            <person name="Roux S."/>
            <person name="Paez-Espino D."/>
            <person name="Jungbluth S."/>
            <person name="Walsh D.A."/>
            <person name="Denef V.J."/>
            <person name="McMahon K.D."/>
            <person name="Konstantinidis K.T."/>
            <person name="Eloe-Fadrosh E.A."/>
            <person name="Kyrpides N.C."/>
            <person name="Woyke T."/>
        </authorList>
    </citation>
    <scope>NUCLEOTIDE SEQUENCE</scope>
    <source>
        <strain evidence="2">GVMAG-M-3300027769-26</strain>
    </source>
</reference>
<feature type="transmembrane region" description="Helical" evidence="1">
    <location>
        <begin position="123"/>
        <end position="143"/>
    </location>
</feature>
<feature type="transmembrane region" description="Helical" evidence="1">
    <location>
        <begin position="6"/>
        <end position="28"/>
    </location>
</feature>
<name>A0A6C0LEE4_9ZZZZ</name>
<sequence length="347" mass="40963">MIDNIELILISLLILILSIISFLPLIYLNYAKDLNNNINNYNNICDSKKNIYESDINIKNTYMWNLCNHLFDFNVIQKNFKNYTADKKPTDKYNDIININRDLSIVNGEFNIMKVYNDYLHSGLPLFIVMWIFFILHIINITYNIKNKDSIFKYNYFLHSSSYLFLHVAVITIIFSLILKKITEIYADTKAYEYIMLLKELDILIKENKTEPAFPNNQFMTIIKNYSGEDITSVADIIFTKDLIDELANLHKNIIANGEYLRNINEYNITLENIDNFRYYNNKETIEKCNEEIEDVTRFTIVYFIILFFPIYMLSQASKSNFTTIAVITIIVFVLFISGYIVKKKLE</sequence>
<keyword evidence="1" id="KW-0472">Membrane</keyword>
<keyword evidence="1" id="KW-0812">Transmembrane</keyword>
<feature type="transmembrane region" description="Helical" evidence="1">
    <location>
        <begin position="163"/>
        <end position="179"/>
    </location>
</feature>
<feature type="transmembrane region" description="Helical" evidence="1">
    <location>
        <begin position="321"/>
        <end position="342"/>
    </location>
</feature>
<dbReference type="EMBL" id="MN740459">
    <property type="protein sequence ID" value="QHU27602.1"/>
    <property type="molecule type" value="Genomic_DNA"/>
</dbReference>
<keyword evidence="1" id="KW-1133">Transmembrane helix</keyword>